<proteinExistence type="predicted"/>
<reference evidence="3" key="1">
    <citation type="submission" date="2016-04" db="UniProtKB">
        <authorList>
            <consortium name="WormBaseParasite"/>
        </authorList>
    </citation>
    <scope>IDENTIFICATION</scope>
</reference>
<dbReference type="STRING" id="103827.A0A0N5DAV7"/>
<protein>
    <submittedName>
        <fullName evidence="1 3">Uncharacterized protein</fullName>
    </submittedName>
</protein>
<dbReference type="WBParaSite" id="TCLT_0001031701-mRNA-1">
    <property type="protein sequence ID" value="TCLT_0001031701-mRNA-1"/>
    <property type="gene ID" value="TCLT_0001031701"/>
</dbReference>
<sequence>MLLNLTSLDSEKVYAYILHLKIKQLYNRYCHLVAQEVCSPSIISSHSNLTPHKCDLSYNHPQAEFIQKFANLQTSKSNFDHLIDPSTVQYLHSSNRHLNHNYILTKSSNSITAKELAKTSLFIQTLIAKNLLAKELFQKTSIIDGFTSYKCYDVKEHAKCLIELIDFTLQEIHSSSKVVQVLKKNF</sequence>
<evidence type="ECO:0000313" key="2">
    <source>
        <dbReference type="Proteomes" id="UP000276776"/>
    </source>
</evidence>
<dbReference type="AlphaFoldDB" id="A0A0N5DAV7"/>
<evidence type="ECO:0000313" key="1">
    <source>
        <dbReference type="EMBL" id="VDN07990.1"/>
    </source>
</evidence>
<dbReference type="EMBL" id="UYYF01005049">
    <property type="protein sequence ID" value="VDN07990.1"/>
    <property type="molecule type" value="Genomic_DNA"/>
</dbReference>
<accession>A0A0N5DAV7</accession>
<keyword evidence="2" id="KW-1185">Reference proteome</keyword>
<dbReference type="OrthoDB" id="5850868at2759"/>
<reference evidence="1 2" key="2">
    <citation type="submission" date="2018-11" db="EMBL/GenBank/DDBJ databases">
        <authorList>
            <consortium name="Pathogen Informatics"/>
        </authorList>
    </citation>
    <scope>NUCLEOTIDE SEQUENCE [LARGE SCALE GENOMIC DNA]</scope>
</reference>
<evidence type="ECO:0000313" key="3">
    <source>
        <dbReference type="WBParaSite" id="TCLT_0001031701-mRNA-1"/>
    </source>
</evidence>
<name>A0A0N5DAV7_THECL</name>
<gene>
    <name evidence="1" type="ORF">TCLT_LOCUS10306</name>
</gene>
<dbReference type="Proteomes" id="UP000276776">
    <property type="component" value="Unassembled WGS sequence"/>
</dbReference>
<organism evidence="3">
    <name type="scientific">Thelazia callipaeda</name>
    <name type="common">Oriental eyeworm</name>
    <name type="synonym">Parasitic nematode</name>
    <dbReference type="NCBI Taxonomy" id="103827"/>
    <lineage>
        <taxon>Eukaryota</taxon>
        <taxon>Metazoa</taxon>
        <taxon>Ecdysozoa</taxon>
        <taxon>Nematoda</taxon>
        <taxon>Chromadorea</taxon>
        <taxon>Rhabditida</taxon>
        <taxon>Spirurina</taxon>
        <taxon>Spiruromorpha</taxon>
        <taxon>Thelazioidea</taxon>
        <taxon>Thelaziidae</taxon>
        <taxon>Thelazia</taxon>
    </lineage>
</organism>